<evidence type="ECO:0000256" key="4">
    <source>
        <dbReference type="ARBA" id="ARBA00022595"/>
    </source>
</evidence>
<dbReference type="GO" id="GO:0039663">
    <property type="term" value="P:membrane fusion involved in viral entry into host cell"/>
    <property type="evidence" value="ECO:0007669"/>
    <property type="project" value="UniProtKB-KW"/>
</dbReference>
<dbReference type="GO" id="GO:0019031">
    <property type="term" value="C:viral envelope"/>
    <property type="evidence" value="ECO:0007669"/>
    <property type="project" value="InterPro"/>
</dbReference>
<evidence type="ECO:0000256" key="12">
    <source>
        <dbReference type="SAM" id="Phobius"/>
    </source>
</evidence>
<keyword evidence="4" id="KW-1162">Viral penetration into host cytoplasm</keyword>
<dbReference type="RefSeq" id="NP_570275.1">
    <property type="nucleotide sequence ID" value="NC_003389.1"/>
</dbReference>
<evidence type="ECO:0000256" key="6">
    <source>
        <dbReference type="ARBA" id="ARBA00022844"/>
    </source>
</evidence>
<keyword evidence="11" id="KW-1160">Virus entry into host cell</keyword>
<proteinExistence type="predicted"/>
<dbReference type="EMBL" id="AF410153">
    <property type="protein sequence ID" value="AAL69854.1"/>
    <property type="molecule type" value="Genomic_DNA"/>
</dbReference>
<keyword evidence="14" id="KW-1185">Reference proteome</keyword>
<evidence type="ECO:0000256" key="2">
    <source>
        <dbReference type="ARBA" id="ARBA00004381"/>
    </source>
</evidence>
<accession>Q8V3I1</accession>
<keyword evidence="3" id="KW-1168">Fusion of virus membrane with host membrane</keyword>
<keyword evidence="9 12" id="KW-0472">Membrane</keyword>
<organism evidence="13 14">
    <name type="scientific">Swinepox virus (strain Swine/Nebraska/17077-99/1999)</name>
    <name type="common">SWPV</name>
    <dbReference type="NCBI Taxonomy" id="300880"/>
    <lineage>
        <taxon>Viruses</taxon>
        <taxon>Varidnaviria</taxon>
        <taxon>Bamfordvirae</taxon>
        <taxon>Nucleocytoviricota</taxon>
        <taxon>Pokkesviricetes</taxon>
        <taxon>Chitovirales</taxon>
        <taxon>Poxviridae</taxon>
        <taxon>Chordopoxvirinae</taxon>
        <taxon>Suipoxvirus</taxon>
        <taxon>Suipoxvirus swinepox</taxon>
        <taxon>Swinepox virus</taxon>
    </lineage>
</organism>
<keyword evidence="7" id="KW-0426">Late protein</keyword>
<dbReference type="InterPro" id="IPR007664">
    <property type="entry name" value="Poxvirus_A28"/>
</dbReference>
<name>Q8V3I1_SWPV1</name>
<comment type="subcellular location">
    <subcellularLocation>
        <location evidence="2">Virion membrane</location>
        <topology evidence="2">Single-pass membrane protein</topology>
    </subcellularLocation>
</comment>
<dbReference type="Proteomes" id="UP000000871">
    <property type="component" value="Segment"/>
</dbReference>
<keyword evidence="6" id="KW-0946">Virion</keyword>
<sequence>MDVITIFFIILATVAISIIIFQVYYIYQNYDNIKEFNEMHIPLEYSKTINVLSLDRSVEDPNDYIYDPKQKWRCVKFDNDYVSVSRFGYKSNNGIIRKFNTINNCVDYTFSESTHSDIINPCISPNTSKSKECIFLKSILLNGK</sequence>
<dbReference type="Pfam" id="PF04584">
    <property type="entry name" value="Pox_A28"/>
    <property type="match status" value="1"/>
</dbReference>
<gene>
    <name evidence="13" type="primary">SPV115</name>
</gene>
<organismHost>
    <name type="scientific">Sus scrofa</name>
    <name type="common">Pig</name>
    <dbReference type="NCBI Taxonomy" id="9823"/>
</organismHost>
<evidence type="ECO:0000313" key="13">
    <source>
        <dbReference type="EMBL" id="AAL69854.1"/>
    </source>
</evidence>
<evidence type="ECO:0000313" key="14">
    <source>
        <dbReference type="Proteomes" id="UP000000871"/>
    </source>
</evidence>
<evidence type="ECO:0000256" key="5">
    <source>
        <dbReference type="ARBA" id="ARBA00022692"/>
    </source>
</evidence>
<feature type="transmembrane region" description="Helical" evidence="12">
    <location>
        <begin position="6"/>
        <end position="27"/>
    </location>
</feature>
<evidence type="ECO:0000256" key="1">
    <source>
        <dbReference type="ARBA" id="ARBA00004039"/>
    </source>
</evidence>
<evidence type="ECO:0000256" key="3">
    <source>
        <dbReference type="ARBA" id="ARBA00022506"/>
    </source>
</evidence>
<dbReference type="GO" id="GO:0046718">
    <property type="term" value="P:symbiont entry into host cell"/>
    <property type="evidence" value="ECO:0007669"/>
    <property type="project" value="UniProtKB-KW"/>
</dbReference>
<keyword evidence="5 12" id="KW-0812">Transmembrane</keyword>
<comment type="function">
    <text evidence="1">Envelope protein required for virus entry into host cell and for cell-cell fusion (syncytium formation).</text>
</comment>
<protein>
    <submittedName>
        <fullName evidence="13">Uncharacterized protein</fullName>
    </submittedName>
</protein>
<keyword evidence="8 12" id="KW-1133">Transmembrane helix</keyword>
<evidence type="ECO:0000256" key="7">
    <source>
        <dbReference type="ARBA" id="ARBA00022921"/>
    </source>
</evidence>
<evidence type="ECO:0000256" key="10">
    <source>
        <dbReference type="ARBA" id="ARBA00023157"/>
    </source>
</evidence>
<keyword evidence="10" id="KW-1015">Disulfide bond</keyword>
<evidence type="ECO:0000256" key="11">
    <source>
        <dbReference type="ARBA" id="ARBA00023296"/>
    </source>
</evidence>
<evidence type="ECO:0000256" key="9">
    <source>
        <dbReference type="ARBA" id="ARBA00023136"/>
    </source>
</evidence>
<reference evidence="13 14" key="1">
    <citation type="journal article" date="2002" name="J. Virol.">
        <title>The genome of swinepox virus.</title>
        <authorList>
            <person name="Afonso C.L."/>
            <person name="Tulman E.R."/>
            <person name="Lu Z."/>
            <person name="Zsak L."/>
            <person name="Osorio F.A."/>
            <person name="Balinsky C."/>
            <person name="Kutish G.F."/>
            <person name="Rock D.L."/>
        </authorList>
    </citation>
    <scope>NUCLEOTIDE SEQUENCE [LARGE SCALE GENOMIC DNA]</scope>
    <source>
        <strain evidence="14">Swine/Nebraska/17077-99/1999</strain>
    </source>
</reference>
<dbReference type="GeneID" id="932464"/>
<evidence type="ECO:0000256" key="8">
    <source>
        <dbReference type="ARBA" id="ARBA00022989"/>
    </source>
</evidence>
<dbReference type="GO" id="GO:0055036">
    <property type="term" value="C:virion membrane"/>
    <property type="evidence" value="ECO:0007669"/>
    <property type="project" value="UniProtKB-SubCell"/>
</dbReference>
<dbReference type="KEGG" id="vg:932464"/>